<comment type="caution">
    <text evidence="1">The sequence shown here is derived from an EMBL/GenBank/DDBJ whole genome shotgun (WGS) entry which is preliminary data.</text>
</comment>
<gene>
    <name evidence="1" type="ORF">LTR37_004076</name>
</gene>
<protein>
    <submittedName>
        <fullName evidence="1">Uncharacterized protein</fullName>
    </submittedName>
</protein>
<sequence length="317" mass="35501">MHWSEPSGRGAPDDNATIVTQMREQIPREFVRDRRFGQYIYSKIRWFIVVRAGTDSCLCVPIITYQGQGVTKESVVKGNHAIVYTTKRSPDPLPNEVPQRAGDRHMRTSVRIKPDEKGDQLMNMSRIDYGRVYTIEHNVKAMAFGWVHEESQKDFHYDFRAVLFGNHSDEDDEDEEDNSEDGSEDAEAEDVVKTPGHKTTTTPATTGNVAERSASRPAQQPSMPMRQAQARPQPALSAQQADLPGSRYAQQQRQQRPVGSTPPFLGQPSQARQLPQSSTPLGAQDSDESDPGEEGDEEGSEDEDEDEESEEESEGEH</sequence>
<organism evidence="1 2">
    <name type="scientific">Vermiconidia calcicola</name>
    <dbReference type="NCBI Taxonomy" id="1690605"/>
    <lineage>
        <taxon>Eukaryota</taxon>
        <taxon>Fungi</taxon>
        <taxon>Dikarya</taxon>
        <taxon>Ascomycota</taxon>
        <taxon>Pezizomycotina</taxon>
        <taxon>Dothideomycetes</taxon>
        <taxon>Dothideomycetidae</taxon>
        <taxon>Mycosphaerellales</taxon>
        <taxon>Extremaceae</taxon>
        <taxon>Vermiconidia</taxon>
    </lineage>
</organism>
<proteinExistence type="predicted"/>
<accession>A0ACC3NMY0</accession>
<evidence type="ECO:0000313" key="1">
    <source>
        <dbReference type="EMBL" id="KAK3719953.1"/>
    </source>
</evidence>
<dbReference type="EMBL" id="JAUTXU010000024">
    <property type="protein sequence ID" value="KAK3719953.1"/>
    <property type="molecule type" value="Genomic_DNA"/>
</dbReference>
<dbReference type="Proteomes" id="UP001281147">
    <property type="component" value="Unassembled WGS sequence"/>
</dbReference>
<evidence type="ECO:0000313" key="2">
    <source>
        <dbReference type="Proteomes" id="UP001281147"/>
    </source>
</evidence>
<reference evidence="1" key="1">
    <citation type="submission" date="2023-07" db="EMBL/GenBank/DDBJ databases">
        <title>Black Yeasts Isolated from many extreme environments.</title>
        <authorList>
            <person name="Coleine C."/>
            <person name="Stajich J.E."/>
            <person name="Selbmann L."/>
        </authorList>
    </citation>
    <scope>NUCLEOTIDE SEQUENCE</scope>
    <source>
        <strain evidence="1">CCFEE 5714</strain>
    </source>
</reference>
<keyword evidence="2" id="KW-1185">Reference proteome</keyword>
<name>A0ACC3NMY0_9PEZI</name>